<dbReference type="OrthoDB" id="27336at10239"/>
<accession>C3TWU6</accession>
<evidence type="ECO:0000313" key="1">
    <source>
        <dbReference type="EMBL" id="ACO53487.1"/>
    </source>
</evidence>
<dbReference type="Proteomes" id="UP000203846">
    <property type="component" value="Segment"/>
</dbReference>
<organism evidence="1 2">
    <name type="scientific">Euproctis pseudoconspersa nucleopolyhedrovirus</name>
    <dbReference type="NCBI Taxonomy" id="307467"/>
    <lineage>
        <taxon>Viruses</taxon>
        <taxon>Viruses incertae sedis</taxon>
        <taxon>Naldaviricetes</taxon>
        <taxon>Lefavirales</taxon>
        <taxon>Baculoviridae</taxon>
        <taxon>Alphabaculovirus</taxon>
        <taxon>Alphabaculovirus eupseudoconspersae</taxon>
    </lineage>
</organism>
<keyword evidence="2" id="KW-1185">Reference proteome</keyword>
<dbReference type="RefSeq" id="YP_002854648.1">
    <property type="nucleotide sequence ID" value="NC_012639.1"/>
</dbReference>
<dbReference type="KEGG" id="vg:7804705"/>
<name>C3TWU6_9ABAC</name>
<sequence length="75" mass="8908">MSKTASSLVGGEDIFDKNQIKFFSYDEYYTLSRIEYVGSRNRKHYYKNKFSGAVLESDHEIKTLDDYKDYLLIVY</sequence>
<reference evidence="1 2" key="1">
    <citation type="journal article" date="2009" name="Virus Genes">
        <title>Morphology and genome of Euproctis pseudoconspersa nucleopolyhedrovirus.</title>
        <authorList>
            <person name="Tang X.D."/>
            <person name="Xiao Q."/>
            <person name="Ma X.C."/>
            <person name="Zhu Z.R."/>
            <person name="Zhang C.X."/>
        </authorList>
    </citation>
    <scope>NUCLEOTIDE SEQUENCE [LARGE SCALE GENOMIC DNA]</scope>
    <source>
        <strain evidence="1 2">Hangzhou</strain>
    </source>
</reference>
<proteinExistence type="predicted"/>
<evidence type="ECO:0000313" key="2">
    <source>
        <dbReference type="Proteomes" id="UP000203846"/>
    </source>
</evidence>
<protein>
    <submittedName>
        <fullName evidence="1">Lef10</fullName>
    </submittedName>
</protein>
<dbReference type="EMBL" id="FJ227128">
    <property type="protein sequence ID" value="ACO53487.1"/>
    <property type="molecule type" value="Genomic_DNA"/>
</dbReference>
<dbReference type="GeneID" id="7804705"/>